<keyword evidence="3" id="KW-1185">Reference proteome</keyword>
<evidence type="ECO:0000313" key="3">
    <source>
        <dbReference type="Proteomes" id="UP000241764"/>
    </source>
</evidence>
<proteinExistence type="predicted"/>
<evidence type="ECO:0000256" key="1">
    <source>
        <dbReference type="SAM" id="SignalP"/>
    </source>
</evidence>
<keyword evidence="1" id="KW-0732">Signal</keyword>
<name>A0A2P7BII6_9HYPH</name>
<dbReference type="Proteomes" id="UP000241764">
    <property type="component" value="Unassembled WGS sequence"/>
</dbReference>
<sequence>MNRPSTALLPLVLTIGLHSPLAFAQEDSAAQYTTINKIIRGEGKPGESATAKNGEVIYTVLEGGIVEIRNIRYNTVQRFSTIKPNDNFKSK</sequence>
<dbReference type="AlphaFoldDB" id="A0A2P7BII6"/>
<evidence type="ECO:0000313" key="2">
    <source>
        <dbReference type="EMBL" id="PSH66290.1"/>
    </source>
</evidence>
<reference evidence="3" key="1">
    <citation type="submission" date="2017-11" db="EMBL/GenBank/DDBJ databases">
        <authorList>
            <person name="Kuznetsova I."/>
            <person name="Sazanova A."/>
            <person name="Chirak E."/>
            <person name="Safronova V."/>
            <person name="Willems A."/>
        </authorList>
    </citation>
    <scope>NUCLEOTIDE SEQUENCE [LARGE SCALE GENOMIC DNA]</scope>
    <source>
        <strain evidence="3">CCBAU 03422</strain>
    </source>
</reference>
<dbReference type="EMBL" id="PGGM01000002">
    <property type="protein sequence ID" value="PSH66290.1"/>
    <property type="molecule type" value="Genomic_DNA"/>
</dbReference>
<organism evidence="2 3">
    <name type="scientific">Phyllobacterium sophorae</name>
    <dbReference type="NCBI Taxonomy" id="1520277"/>
    <lineage>
        <taxon>Bacteria</taxon>
        <taxon>Pseudomonadati</taxon>
        <taxon>Pseudomonadota</taxon>
        <taxon>Alphaproteobacteria</taxon>
        <taxon>Hyphomicrobiales</taxon>
        <taxon>Phyllobacteriaceae</taxon>
        <taxon>Phyllobacterium</taxon>
    </lineage>
</organism>
<comment type="caution">
    <text evidence="2">The sequence shown here is derived from an EMBL/GenBank/DDBJ whole genome shotgun (WGS) entry which is preliminary data.</text>
</comment>
<protein>
    <submittedName>
        <fullName evidence="2">Uncharacterized protein</fullName>
    </submittedName>
</protein>
<gene>
    <name evidence="2" type="ORF">CU103_06925</name>
</gene>
<accession>A0A2P7BII6</accession>
<feature type="chain" id="PRO_5015108773" evidence="1">
    <location>
        <begin position="25"/>
        <end position="91"/>
    </location>
</feature>
<feature type="signal peptide" evidence="1">
    <location>
        <begin position="1"/>
        <end position="24"/>
    </location>
</feature>